<evidence type="ECO:0000313" key="9">
    <source>
        <dbReference type="EMBL" id="NXH50853.1"/>
    </source>
</evidence>
<comment type="subcellular location">
    <subcellularLocation>
        <location evidence="1">Nucleus</location>
    </subcellularLocation>
</comment>
<keyword evidence="4 7" id="KW-0863">Zinc-finger</keyword>
<feature type="domain" description="C2H2-type" evidence="8">
    <location>
        <begin position="36"/>
        <end position="58"/>
    </location>
</feature>
<dbReference type="GO" id="GO:0000981">
    <property type="term" value="F:DNA-binding transcription factor activity, RNA polymerase II-specific"/>
    <property type="evidence" value="ECO:0007669"/>
    <property type="project" value="TreeGrafter"/>
</dbReference>
<keyword evidence="3" id="KW-0677">Repeat</keyword>
<dbReference type="GO" id="GO:0000978">
    <property type="term" value="F:RNA polymerase II cis-regulatory region sequence-specific DNA binding"/>
    <property type="evidence" value="ECO:0007669"/>
    <property type="project" value="TreeGrafter"/>
</dbReference>
<evidence type="ECO:0000256" key="6">
    <source>
        <dbReference type="ARBA" id="ARBA00023242"/>
    </source>
</evidence>
<keyword evidence="10" id="KW-1185">Reference proteome</keyword>
<dbReference type="PROSITE" id="PS50157">
    <property type="entry name" value="ZINC_FINGER_C2H2_2"/>
    <property type="match status" value="2"/>
</dbReference>
<keyword evidence="6" id="KW-0539">Nucleus</keyword>
<dbReference type="EMBL" id="VWZP01010948">
    <property type="protein sequence ID" value="NXH50853.1"/>
    <property type="molecule type" value="Genomic_DNA"/>
</dbReference>
<dbReference type="PANTHER" id="PTHR23226">
    <property type="entry name" value="ZINC FINGER AND SCAN DOMAIN-CONTAINING"/>
    <property type="match status" value="1"/>
</dbReference>
<dbReference type="PANTHER" id="PTHR23226:SF416">
    <property type="entry name" value="FI01424P"/>
    <property type="match status" value="1"/>
</dbReference>
<name>A0A7K9KK24_9PASE</name>
<evidence type="ECO:0000259" key="8">
    <source>
        <dbReference type="PROSITE" id="PS50157"/>
    </source>
</evidence>
<keyword evidence="5" id="KW-0862">Zinc</keyword>
<reference evidence="9 10" key="1">
    <citation type="submission" date="2019-09" db="EMBL/GenBank/DDBJ databases">
        <title>Bird 10,000 Genomes (B10K) Project - Family phase.</title>
        <authorList>
            <person name="Zhang G."/>
        </authorList>
    </citation>
    <scope>NUCLEOTIDE SEQUENCE [LARGE SCALE GENOMIC DNA]</scope>
    <source>
        <strain evidence="9">B10K-DU-001-34</strain>
        <tissue evidence="9">Muscle</tissue>
    </source>
</reference>
<dbReference type="InterPro" id="IPR013087">
    <property type="entry name" value="Znf_C2H2_type"/>
</dbReference>
<evidence type="ECO:0000256" key="3">
    <source>
        <dbReference type="ARBA" id="ARBA00022737"/>
    </source>
</evidence>
<accession>A0A7K9KK24</accession>
<dbReference type="Gene3D" id="3.30.160.60">
    <property type="entry name" value="Classic Zinc Finger"/>
    <property type="match status" value="2"/>
</dbReference>
<organism evidence="9 10">
    <name type="scientific">Dicaeum eximium</name>
    <dbReference type="NCBI Taxonomy" id="667154"/>
    <lineage>
        <taxon>Eukaryota</taxon>
        <taxon>Metazoa</taxon>
        <taxon>Chordata</taxon>
        <taxon>Craniata</taxon>
        <taxon>Vertebrata</taxon>
        <taxon>Euteleostomi</taxon>
        <taxon>Archelosauria</taxon>
        <taxon>Archosauria</taxon>
        <taxon>Dinosauria</taxon>
        <taxon>Saurischia</taxon>
        <taxon>Theropoda</taxon>
        <taxon>Coelurosauria</taxon>
        <taxon>Aves</taxon>
        <taxon>Neognathae</taxon>
        <taxon>Neoaves</taxon>
        <taxon>Telluraves</taxon>
        <taxon>Australaves</taxon>
        <taxon>Passeriformes</taxon>
        <taxon>Passeroidea</taxon>
        <taxon>Dicaeidae</taxon>
        <taxon>Dicaeum</taxon>
    </lineage>
</organism>
<keyword evidence="2" id="KW-0479">Metal-binding</keyword>
<dbReference type="Pfam" id="PF00096">
    <property type="entry name" value="zf-C2H2"/>
    <property type="match status" value="1"/>
</dbReference>
<proteinExistence type="predicted"/>
<sequence length="60" mass="7379">TREQPYKCGKCFRKSSKLIVHQSRHTRERPDKRGKCRKWFQTSSNLLLHQQIHTEERPFR</sequence>
<dbReference type="SUPFAM" id="SSF57667">
    <property type="entry name" value="beta-beta-alpha zinc fingers"/>
    <property type="match status" value="1"/>
</dbReference>
<feature type="domain" description="C2H2-type" evidence="8">
    <location>
        <begin position="8"/>
        <end position="30"/>
    </location>
</feature>
<dbReference type="GO" id="GO:0005634">
    <property type="term" value="C:nucleus"/>
    <property type="evidence" value="ECO:0007669"/>
    <property type="project" value="UniProtKB-SubCell"/>
</dbReference>
<evidence type="ECO:0000256" key="5">
    <source>
        <dbReference type="ARBA" id="ARBA00022833"/>
    </source>
</evidence>
<dbReference type="GO" id="GO:0008270">
    <property type="term" value="F:zinc ion binding"/>
    <property type="evidence" value="ECO:0007669"/>
    <property type="project" value="UniProtKB-KW"/>
</dbReference>
<protein>
    <submittedName>
        <fullName evidence="9">ZSC20 protein</fullName>
    </submittedName>
</protein>
<evidence type="ECO:0000313" key="10">
    <source>
        <dbReference type="Proteomes" id="UP000523279"/>
    </source>
</evidence>
<gene>
    <name evidence="9" type="primary">Zscan20_3</name>
    <name evidence="9" type="ORF">DICEXI_R15501</name>
</gene>
<dbReference type="AlphaFoldDB" id="A0A7K9KK24"/>
<feature type="non-terminal residue" evidence="9">
    <location>
        <position position="1"/>
    </location>
</feature>
<dbReference type="Proteomes" id="UP000523279">
    <property type="component" value="Unassembled WGS sequence"/>
</dbReference>
<evidence type="ECO:0000256" key="7">
    <source>
        <dbReference type="PROSITE-ProRule" id="PRU00042"/>
    </source>
</evidence>
<evidence type="ECO:0000256" key="1">
    <source>
        <dbReference type="ARBA" id="ARBA00004123"/>
    </source>
</evidence>
<evidence type="ECO:0000256" key="4">
    <source>
        <dbReference type="ARBA" id="ARBA00022771"/>
    </source>
</evidence>
<comment type="caution">
    <text evidence="9">The sequence shown here is derived from an EMBL/GenBank/DDBJ whole genome shotgun (WGS) entry which is preliminary data.</text>
</comment>
<dbReference type="FunFam" id="3.30.160.60:FF:002343">
    <property type="entry name" value="Zinc finger protein 33A"/>
    <property type="match status" value="1"/>
</dbReference>
<dbReference type="InterPro" id="IPR036236">
    <property type="entry name" value="Znf_C2H2_sf"/>
</dbReference>
<evidence type="ECO:0000256" key="2">
    <source>
        <dbReference type="ARBA" id="ARBA00022723"/>
    </source>
</evidence>
<feature type="non-terminal residue" evidence="9">
    <location>
        <position position="60"/>
    </location>
</feature>